<sequence>MSETKSVRNYGIDLIKIIACLGVIGLHVFGDANFQTNSDLANQILYYAGTPAIPLFFMANGYFVLNKKRISFAYSFKKIRTLIFVVVSWGLLMFCAETIIKSNGNFVLNVFGGLIQVGHLYHFWFLGSLMILYMLAPILSWLMNKSVHFLPIAIICLTLICFGTDIFSHLEGYPVQSNVIQTFRFWTWLDFYMIGCGIKRIDFENFIHKTMLFAVSVTSFILLIIYSIFNKVLIHNHYAEFNYDNILTFIFCIALFISLSVYFKSEARESRNIEFLSGITMAIYIIHPFVIMVLQKVLEIHGGNLLILLFVVVVGFVTIIASLMVRIPIVKHMVTT</sequence>
<comment type="similarity">
    <text evidence="2">Belongs to the acyltransferase 3 family.</text>
</comment>
<dbReference type="GO" id="GO:0016746">
    <property type="term" value="F:acyltransferase activity"/>
    <property type="evidence" value="ECO:0007669"/>
    <property type="project" value="UniProtKB-KW"/>
</dbReference>
<name>A0ABX1KYH5_9LACO</name>
<reference evidence="9 10" key="1">
    <citation type="submission" date="2020-04" db="EMBL/GenBank/DDBJ databases">
        <title>A novel species of genus Lactobacillus that was isolated from fermented food Zha-chili.</title>
        <authorList>
            <person name="Zhang Z."/>
        </authorList>
    </citation>
    <scope>NUCLEOTIDE SEQUENCE [LARGE SCALE GENOMIC DNA]</scope>
    <source>
        <strain evidence="10">HBUAS51383</strain>
    </source>
</reference>
<feature type="transmembrane region" description="Helical" evidence="7">
    <location>
        <begin position="12"/>
        <end position="29"/>
    </location>
</feature>
<dbReference type="Pfam" id="PF01757">
    <property type="entry name" value="Acyl_transf_3"/>
    <property type="match status" value="1"/>
</dbReference>
<organism evidence="9 10">
    <name type="scientific">Secundilactobacillus angelensis</name>
    <dbReference type="NCBI Taxonomy" id="2722706"/>
    <lineage>
        <taxon>Bacteria</taxon>
        <taxon>Bacillati</taxon>
        <taxon>Bacillota</taxon>
        <taxon>Bacilli</taxon>
        <taxon>Lactobacillales</taxon>
        <taxon>Lactobacillaceae</taxon>
        <taxon>Secundilactobacillus</taxon>
    </lineage>
</organism>
<protein>
    <submittedName>
        <fullName evidence="9">Acyltransferase</fullName>
    </submittedName>
</protein>
<evidence type="ECO:0000256" key="1">
    <source>
        <dbReference type="ARBA" id="ARBA00004651"/>
    </source>
</evidence>
<dbReference type="InterPro" id="IPR002656">
    <property type="entry name" value="Acyl_transf_3_dom"/>
</dbReference>
<gene>
    <name evidence="9" type="ORF">HC026_05125</name>
</gene>
<comment type="caution">
    <text evidence="9">The sequence shown here is derived from an EMBL/GenBank/DDBJ whole genome shotgun (WGS) entry which is preliminary data.</text>
</comment>
<keyword evidence="9" id="KW-0808">Transferase</keyword>
<feature type="transmembrane region" description="Helical" evidence="7">
    <location>
        <begin position="149"/>
        <end position="167"/>
    </location>
</feature>
<evidence type="ECO:0000256" key="2">
    <source>
        <dbReference type="ARBA" id="ARBA00007400"/>
    </source>
</evidence>
<dbReference type="EMBL" id="JAAXLJ010000006">
    <property type="protein sequence ID" value="NLR18307.1"/>
    <property type="molecule type" value="Genomic_DNA"/>
</dbReference>
<feature type="transmembrane region" description="Helical" evidence="7">
    <location>
        <begin position="120"/>
        <end position="142"/>
    </location>
</feature>
<keyword evidence="10" id="KW-1185">Reference proteome</keyword>
<keyword evidence="9" id="KW-0012">Acyltransferase</keyword>
<keyword evidence="3" id="KW-1003">Cell membrane</keyword>
<feature type="transmembrane region" description="Helical" evidence="7">
    <location>
        <begin position="241"/>
        <end position="263"/>
    </location>
</feature>
<comment type="subcellular location">
    <subcellularLocation>
        <location evidence="1">Cell membrane</location>
        <topology evidence="1">Multi-pass membrane protein</topology>
    </subcellularLocation>
</comment>
<evidence type="ECO:0000313" key="10">
    <source>
        <dbReference type="Proteomes" id="UP000763447"/>
    </source>
</evidence>
<dbReference type="PANTHER" id="PTHR40074">
    <property type="entry name" value="O-ACETYLTRANSFERASE WECH"/>
    <property type="match status" value="1"/>
</dbReference>
<feature type="transmembrane region" description="Helical" evidence="7">
    <location>
        <begin position="210"/>
        <end position="229"/>
    </location>
</feature>
<evidence type="ECO:0000259" key="8">
    <source>
        <dbReference type="Pfam" id="PF01757"/>
    </source>
</evidence>
<feature type="transmembrane region" description="Helical" evidence="7">
    <location>
        <begin position="275"/>
        <end position="294"/>
    </location>
</feature>
<feature type="transmembrane region" description="Helical" evidence="7">
    <location>
        <begin position="81"/>
        <end position="100"/>
    </location>
</feature>
<keyword evidence="6 7" id="KW-0472">Membrane</keyword>
<keyword evidence="4 7" id="KW-0812">Transmembrane</keyword>
<dbReference type="Proteomes" id="UP000763447">
    <property type="component" value="Unassembled WGS sequence"/>
</dbReference>
<evidence type="ECO:0000256" key="4">
    <source>
        <dbReference type="ARBA" id="ARBA00022692"/>
    </source>
</evidence>
<feature type="transmembrane region" description="Helical" evidence="7">
    <location>
        <begin position="306"/>
        <end position="325"/>
    </location>
</feature>
<feature type="domain" description="Acyltransferase 3" evidence="8">
    <location>
        <begin position="9"/>
        <end position="323"/>
    </location>
</feature>
<dbReference type="PANTHER" id="PTHR40074:SF2">
    <property type="entry name" value="O-ACETYLTRANSFERASE WECH"/>
    <property type="match status" value="1"/>
</dbReference>
<feature type="transmembrane region" description="Helical" evidence="7">
    <location>
        <begin position="179"/>
        <end position="198"/>
    </location>
</feature>
<keyword evidence="5 7" id="KW-1133">Transmembrane helix</keyword>
<evidence type="ECO:0000256" key="3">
    <source>
        <dbReference type="ARBA" id="ARBA00022475"/>
    </source>
</evidence>
<accession>A0ABX1KYH5</accession>
<dbReference type="RefSeq" id="WP_168924916.1">
    <property type="nucleotide sequence ID" value="NZ_JAAXLJ010000006.1"/>
</dbReference>
<evidence type="ECO:0000313" key="9">
    <source>
        <dbReference type="EMBL" id="NLR18307.1"/>
    </source>
</evidence>
<evidence type="ECO:0000256" key="5">
    <source>
        <dbReference type="ARBA" id="ARBA00022989"/>
    </source>
</evidence>
<proteinExistence type="inferred from homology"/>
<feature type="transmembrane region" description="Helical" evidence="7">
    <location>
        <begin position="44"/>
        <end position="65"/>
    </location>
</feature>
<evidence type="ECO:0000256" key="7">
    <source>
        <dbReference type="SAM" id="Phobius"/>
    </source>
</evidence>
<evidence type="ECO:0000256" key="6">
    <source>
        <dbReference type="ARBA" id="ARBA00023136"/>
    </source>
</evidence>